<evidence type="ECO:0000256" key="4">
    <source>
        <dbReference type="SAM" id="MobiDB-lite"/>
    </source>
</evidence>
<keyword evidence="7" id="KW-1185">Reference proteome</keyword>
<evidence type="ECO:0000256" key="2">
    <source>
        <dbReference type="ARBA" id="ARBA00023125"/>
    </source>
</evidence>
<dbReference type="Proteomes" id="UP001185028">
    <property type="component" value="Unassembled WGS sequence"/>
</dbReference>
<evidence type="ECO:0000313" key="6">
    <source>
        <dbReference type="EMBL" id="MDR6243697.1"/>
    </source>
</evidence>
<name>A0ABU1IYE0_9BACL</name>
<dbReference type="InterPro" id="IPR018060">
    <property type="entry name" value="HTH_AraC"/>
</dbReference>
<dbReference type="Gene3D" id="1.10.10.60">
    <property type="entry name" value="Homeodomain-like"/>
    <property type="match status" value="2"/>
</dbReference>
<dbReference type="SMART" id="SM00342">
    <property type="entry name" value="HTH_ARAC"/>
    <property type="match status" value="1"/>
</dbReference>
<proteinExistence type="predicted"/>
<keyword evidence="1" id="KW-0805">Transcription regulation</keyword>
<keyword evidence="2" id="KW-0238">DNA-binding</keyword>
<accession>A0ABU1IYE0</accession>
<dbReference type="Gene3D" id="2.60.120.10">
    <property type="entry name" value="Jelly Rolls"/>
    <property type="match status" value="1"/>
</dbReference>
<dbReference type="PROSITE" id="PS01124">
    <property type="entry name" value="HTH_ARAC_FAMILY_2"/>
    <property type="match status" value="1"/>
</dbReference>
<evidence type="ECO:0000313" key="7">
    <source>
        <dbReference type="Proteomes" id="UP001185028"/>
    </source>
</evidence>
<protein>
    <submittedName>
        <fullName evidence="6">AraC-like DNA-binding protein/mannose-6-phosphate isomerase-like protein (Cupin superfamily)</fullName>
    </submittedName>
</protein>
<evidence type="ECO:0000256" key="3">
    <source>
        <dbReference type="ARBA" id="ARBA00023163"/>
    </source>
</evidence>
<dbReference type="Pfam" id="PF12833">
    <property type="entry name" value="HTH_18"/>
    <property type="match status" value="1"/>
</dbReference>
<dbReference type="SUPFAM" id="SSF46689">
    <property type="entry name" value="Homeodomain-like"/>
    <property type="match status" value="2"/>
</dbReference>
<organism evidence="6 7">
    <name type="scientific">Paenibacillus hunanensis</name>
    <dbReference type="NCBI Taxonomy" id="539262"/>
    <lineage>
        <taxon>Bacteria</taxon>
        <taxon>Bacillati</taxon>
        <taxon>Bacillota</taxon>
        <taxon>Bacilli</taxon>
        <taxon>Bacillales</taxon>
        <taxon>Paenibacillaceae</taxon>
        <taxon>Paenibacillus</taxon>
    </lineage>
</organism>
<dbReference type="InterPro" id="IPR014710">
    <property type="entry name" value="RmlC-like_jellyroll"/>
</dbReference>
<reference evidence="6 7" key="1">
    <citation type="submission" date="2023-07" db="EMBL/GenBank/DDBJ databases">
        <title>Genomic Encyclopedia of Type Strains, Phase IV (KMG-IV): sequencing the most valuable type-strain genomes for metagenomic binning, comparative biology and taxonomic classification.</title>
        <authorList>
            <person name="Goeker M."/>
        </authorList>
    </citation>
    <scope>NUCLEOTIDE SEQUENCE [LARGE SCALE GENOMIC DNA]</scope>
    <source>
        <strain evidence="6 7">DSM 22170</strain>
    </source>
</reference>
<evidence type="ECO:0000259" key="5">
    <source>
        <dbReference type="PROSITE" id="PS01124"/>
    </source>
</evidence>
<feature type="region of interest" description="Disordered" evidence="4">
    <location>
        <begin position="1"/>
        <end position="29"/>
    </location>
</feature>
<feature type="compositionally biased region" description="Basic and acidic residues" evidence="4">
    <location>
        <begin position="1"/>
        <end position="15"/>
    </location>
</feature>
<dbReference type="PANTHER" id="PTHR43280">
    <property type="entry name" value="ARAC-FAMILY TRANSCRIPTIONAL REGULATOR"/>
    <property type="match status" value="1"/>
</dbReference>
<evidence type="ECO:0000256" key="1">
    <source>
        <dbReference type="ARBA" id="ARBA00023015"/>
    </source>
</evidence>
<dbReference type="InterPro" id="IPR018062">
    <property type="entry name" value="HTH_AraC-typ_CS"/>
</dbReference>
<comment type="caution">
    <text evidence="6">The sequence shown here is derived from an EMBL/GenBank/DDBJ whole genome shotgun (WGS) entry which is preliminary data.</text>
</comment>
<feature type="domain" description="HTH araC/xylS-type" evidence="5">
    <location>
        <begin position="260"/>
        <end position="358"/>
    </location>
</feature>
<dbReference type="SUPFAM" id="SSF51182">
    <property type="entry name" value="RmlC-like cupins"/>
    <property type="match status" value="1"/>
</dbReference>
<dbReference type="EMBL" id="JAVDQH010000005">
    <property type="protein sequence ID" value="MDR6243697.1"/>
    <property type="molecule type" value="Genomic_DNA"/>
</dbReference>
<keyword evidence="3" id="KW-0804">Transcription</keyword>
<dbReference type="PANTHER" id="PTHR43280:SF2">
    <property type="entry name" value="HTH-TYPE TRANSCRIPTIONAL REGULATOR EXSA"/>
    <property type="match status" value="1"/>
</dbReference>
<dbReference type="PROSITE" id="PS00041">
    <property type="entry name" value="HTH_ARAC_FAMILY_1"/>
    <property type="match status" value="1"/>
</dbReference>
<sequence>MNIRRTEPADIHARLEAQAPGEPSASQRSIPSLYNSQANRQHYSNTLKTEAEPSSIISSVYGSQLADSGYRPQFYAYYYKQWQHYEMDYHQHHSTEIMYMIAGTCRIELLPADGELKAQDTTQPEVVELQRGQFIVIDADVPHRLIVGEQPCRMLNLEFGLRLQAIQPSSQSSSDTTILQQLVRQEEELATWISQPQRHSVLSDPEEVYYTLKALVLELDQRSMTSMLSELLFAQLLVRIARLWREHEQSRLSQGERYVRQSIEFMRQNYDRSIRMEQIAAAVNVHPGYLHRVFRKHTGTTPTDYLNTLRMEKATMLLGSTDIPIAEIADYVGVSSRQYFHLLFKKHTGQTPADYRTHMERTRWNTVSQEQPEV</sequence>
<dbReference type="InterPro" id="IPR011051">
    <property type="entry name" value="RmlC_Cupin_sf"/>
</dbReference>
<gene>
    <name evidence="6" type="ORF">JOC58_001590</name>
</gene>
<dbReference type="InterPro" id="IPR009057">
    <property type="entry name" value="Homeodomain-like_sf"/>
</dbReference>